<keyword evidence="1" id="KW-1133">Transmembrane helix</keyword>
<keyword evidence="3" id="KW-1185">Reference proteome</keyword>
<evidence type="ECO:0000256" key="1">
    <source>
        <dbReference type="SAM" id="Phobius"/>
    </source>
</evidence>
<accession>A0AAV4X852</accession>
<gene>
    <name evidence="2" type="ORF">CEXT_213681</name>
</gene>
<dbReference type="AlphaFoldDB" id="A0AAV4X852"/>
<proteinExistence type="predicted"/>
<protein>
    <submittedName>
        <fullName evidence="2">Uncharacterized protein</fullName>
    </submittedName>
</protein>
<keyword evidence="1" id="KW-0472">Membrane</keyword>
<sequence>MAIAPYHNICKRKSHRLHQAIHVPGHQHHDKEANEKKPGVFSFMNPLSKEIWMCIIFAYIGVSVVLFFCMTGVDDFRSHFSVALPFSWACRITGYNSIDEETF</sequence>
<comment type="caution">
    <text evidence="2">The sequence shown here is derived from an EMBL/GenBank/DDBJ whole genome shotgun (WGS) entry which is preliminary data.</text>
</comment>
<dbReference type="Proteomes" id="UP001054945">
    <property type="component" value="Unassembled WGS sequence"/>
</dbReference>
<reference evidence="2 3" key="1">
    <citation type="submission" date="2021-06" db="EMBL/GenBank/DDBJ databases">
        <title>Caerostris extrusa draft genome.</title>
        <authorList>
            <person name="Kono N."/>
            <person name="Arakawa K."/>
        </authorList>
    </citation>
    <scope>NUCLEOTIDE SEQUENCE [LARGE SCALE GENOMIC DNA]</scope>
</reference>
<dbReference type="EMBL" id="BPLR01017401">
    <property type="protein sequence ID" value="GIY91300.1"/>
    <property type="molecule type" value="Genomic_DNA"/>
</dbReference>
<organism evidence="2 3">
    <name type="scientific">Caerostris extrusa</name>
    <name type="common">Bark spider</name>
    <name type="synonym">Caerostris bankana</name>
    <dbReference type="NCBI Taxonomy" id="172846"/>
    <lineage>
        <taxon>Eukaryota</taxon>
        <taxon>Metazoa</taxon>
        <taxon>Ecdysozoa</taxon>
        <taxon>Arthropoda</taxon>
        <taxon>Chelicerata</taxon>
        <taxon>Arachnida</taxon>
        <taxon>Araneae</taxon>
        <taxon>Araneomorphae</taxon>
        <taxon>Entelegynae</taxon>
        <taxon>Araneoidea</taxon>
        <taxon>Araneidae</taxon>
        <taxon>Caerostris</taxon>
    </lineage>
</organism>
<feature type="transmembrane region" description="Helical" evidence="1">
    <location>
        <begin position="51"/>
        <end position="73"/>
    </location>
</feature>
<evidence type="ECO:0000313" key="3">
    <source>
        <dbReference type="Proteomes" id="UP001054945"/>
    </source>
</evidence>
<keyword evidence="1" id="KW-0812">Transmembrane</keyword>
<name>A0AAV4X852_CAEEX</name>
<dbReference type="Gene3D" id="1.10.287.70">
    <property type="match status" value="1"/>
</dbReference>
<evidence type="ECO:0000313" key="2">
    <source>
        <dbReference type="EMBL" id="GIY91300.1"/>
    </source>
</evidence>